<accession>A0A7M7GQI1</accession>
<dbReference type="Pfam" id="PF04500">
    <property type="entry name" value="FLYWCH"/>
    <property type="match status" value="1"/>
</dbReference>
<dbReference type="EnsemblMetazoa" id="XM_003728065">
    <property type="protein sequence ID" value="XP_003728113"/>
    <property type="gene ID" value="LOC100889712"/>
</dbReference>
<keyword evidence="2" id="KW-0863">Zinc-finger</keyword>
<keyword evidence="3" id="KW-0862">Zinc</keyword>
<feature type="compositionally biased region" description="Polar residues" evidence="4">
    <location>
        <begin position="293"/>
        <end position="303"/>
    </location>
</feature>
<feature type="domain" description="FLYWCH-type" evidence="5">
    <location>
        <begin position="22"/>
        <end position="84"/>
    </location>
</feature>
<evidence type="ECO:0000256" key="4">
    <source>
        <dbReference type="SAM" id="MobiDB-lite"/>
    </source>
</evidence>
<reference evidence="6" key="2">
    <citation type="submission" date="2021-01" db="UniProtKB">
        <authorList>
            <consortium name="EnsemblMetazoa"/>
        </authorList>
    </citation>
    <scope>IDENTIFICATION</scope>
</reference>
<dbReference type="GO" id="GO:0008270">
    <property type="term" value="F:zinc ion binding"/>
    <property type="evidence" value="ECO:0007669"/>
    <property type="project" value="UniProtKB-KW"/>
</dbReference>
<keyword evidence="7" id="KW-1185">Reference proteome</keyword>
<dbReference type="AlphaFoldDB" id="A0A7M7GQI1"/>
<organism evidence="6 7">
    <name type="scientific">Strongylocentrotus purpuratus</name>
    <name type="common">Purple sea urchin</name>
    <dbReference type="NCBI Taxonomy" id="7668"/>
    <lineage>
        <taxon>Eukaryota</taxon>
        <taxon>Metazoa</taxon>
        <taxon>Echinodermata</taxon>
        <taxon>Eleutherozoa</taxon>
        <taxon>Echinozoa</taxon>
        <taxon>Echinoidea</taxon>
        <taxon>Euechinoidea</taxon>
        <taxon>Echinacea</taxon>
        <taxon>Camarodonta</taxon>
        <taxon>Echinidea</taxon>
        <taxon>Strongylocentrotidae</taxon>
        <taxon>Strongylocentrotus</taxon>
    </lineage>
</organism>
<keyword evidence="1" id="KW-0479">Metal-binding</keyword>
<evidence type="ECO:0000256" key="1">
    <source>
        <dbReference type="ARBA" id="ARBA00022723"/>
    </source>
</evidence>
<evidence type="ECO:0000256" key="3">
    <source>
        <dbReference type="ARBA" id="ARBA00022833"/>
    </source>
</evidence>
<reference evidence="7" key="1">
    <citation type="submission" date="2015-02" db="EMBL/GenBank/DDBJ databases">
        <title>Genome sequencing for Strongylocentrotus purpuratus.</title>
        <authorList>
            <person name="Murali S."/>
            <person name="Liu Y."/>
            <person name="Vee V."/>
            <person name="English A."/>
            <person name="Wang M."/>
            <person name="Skinner E."/>
            <person name="Han Y."/>
            <person name="Muzny D.M."/>
            <person name="Worley K.C."/>
            <person name="Gibbs R.A."/>
        </authorList>
    </citation>
    <scope>NUCLEOTIDE SEQUENCE</scope>
</reference>
<dbReference type="GeneID" id="100889712"/>
<name>A0A7M7GQI1_STRPU</name>
<sequence>MKDNFLLDTYLRSDFDEKMEWTKTERGGRKLILDGYIYVKKKNLADGWEIYECELRRNRRVCKAKIKVKTSGEDEFKGRTEHNHPSDHGKANAYKVKAAMKRLAVETDKSPQQILLATMYQATDEGLMAMPKLDNIRRCIRRQRQDSQQALKMDRMVEELEVYERQRSIKAQEDFRIPHQNGHGSLAIDARMVEDLGVLETQRTFALGLGLMAQPELNNINGLCIRRQLPVEDVEATESQRSVSPGQDMMAQPELNDIWSSIRRQQRGIHKTFVERRNAEDHRSSFPAVESHVTPQGSRSSQGHHQDIQEALAIHSNTEEQGNPEGHRSSFPAAEGHIALPGLRSTGMHNQDIKETLAMHQNKAKAIEGHRSSFPAAEGHIALPDLRSIRGQHQDIQTAFGIKLEIDDQEVLEGHRSSFPAAEDHITLSDFQRSTRGQHQDIPKAFGIKLEIEDLDTPEGQMLSLAREQLYSHHCSS</sequence>
<dbReference type="RefSeq" id="XP_003728113.2">
    <property type="nucleotide sequence ID" value="XM_003728065.3"/>
</dbReference>
<evidence type="ECO:0000313" key="6">
    <source>
        <dbReference type="EnsemblMetazoa" id="XP_003728113"/>
    </source>
</evidence>
<dbReference type="Proteomes" id="UP000007110">
    <property type="component" value="Unassembled WGS sequence"/>
</dbReference>
<dbReference type="OMA" id="WEIYECE"/>
<evidence type="ECO:0000313" key="7">
    <source>
        <dbReference type="Proteomes" id="UP000007110"/>
    </source>
</evidence>
<feature type="region of interest" description="Disordered" evidence="4">
    <location>
        <begin position="276"/>
        <end position="306"/>
    </location>
</feature>
<evidence type="ECO:0000259" key="5">
    <source>
        <dbReference type="Pfam" id="PF04500"/>
    </source>
</evidence>
<proteinExistence type="predicted"/>
<dbReference type="Gene3D" id="2.20.25.240">
    <property type="match status" value="1"/>
</dbReference>
<evidence type="ECO:0000256" key="2">
    <source>
        <dbReference type="ARBA" id="ARBA00022771"/>
    </source>
</evidence>
<dbReference type="KEGG" id="spu:100889712"/>
<dbReference type="InParanoid" id="A0A7M7GQI1"/>
<dbReference type="OrthoDB" id="7490491at2759"/>
<dbReference type="InterPro" id="IPR007588">
    <property type="entry name" value="Znf_FLYWCH"/>
</dbReference>
<protein>
    <recommendedName>
        <fullName evidence="5">FLYWCH-type domain-containing protein</fullName>
    </recommendedName>
</protein>